<name>A0A6H5IJY2_9HYME</name>
<dbReference type="Proteomes" id="UP000479190">
    <property type="component" value="Unassembled WGS sequence"/>
</dbReference>
<evidence type="ECO:0000313" key="1">
    <source>
        <dbReference type="EMBL" id="CAB0036035.1"/>
    </source>
</evidence>
<sequence length="162" mass="18480">MIRISLTPIMWYNHEQLPKKIKLTNTGYTAATGGQRDVQKHNVVAEPDRESRRLEASESALSVRRAAAALLRGLLRLLEQFDGQNEPTRLLDRQGEPIMHNCRPLAKALPSNERRRVFHVNPSGVCAYTLMQLISRDPPAYTVNQIEEMVRNYDEFVNAKAQ</sequence>
<organism evidence="1 2">
    <name type="scientific">Trichogramma brassicae</name>
    <dbReference type="NCBI Taxonomy" id="86971"/>
    <lineage>
        <taxon>Eukaryota</taxon>
        <taxon>Metazoa</taxon>
        <taxon>Ecdysozoa</taxon>
        <taxon>Arthropoda</taxon>
        <taxon>Hexapoda</taxon>
        <taxon>Insecta</taxon>
        <taxon>Pterygota</taxon>
        <taxon>Neoptera</taxon>
        <taxon>Endopterygota</taxon>
        <taxon>Hymenoptera</taxon>
        <taxon>Apocrita</taxon>
        <taxon>Proctotrupomorpha</taxon>
        <taxon>Chalcidoidea</taxon>
        <taxon>Trichogrammatidae</taxon>
        <taxon>Trichogramma</taxon>
    </lineage>
</organism>
<keyword evidence="2" id="KW-1185">Reference proteome</keyword>
<accession>A0A6H5IJY2</accession>
<reference evidence="1 2" key="1">
    <citation type="submission" date="2020-02" db="EMBL/GenBank/DDBJ databases">
        <authorList>
            <person name="Ferguson B K."/>
        </authorList>
    </citation>
    <scope>NUCLEOTIDE SEQUENCE [LARGE SCALE GENOMIC DNA]</scope>
</reference>
<protein>
    <submittedName>
        <fullName evidence="1">Uncharacterized protein</fullName>
    </submittedName>
</protein>
<dbReference type="AlphaFoldDB" id="A0A6H5IJY2"/>
<proteinExistence type="predicted"/>
<dbReference type="OrthoDB" id="429145at2759"/>
<gene>
    <name evidence="1" type="ORF">TBRA_LOCUS7917</name>
</gene>
<evidence type="ECO:0000313" key="2">
    <source>
        <dbReference type="Proteomes" id="UP000479190"/>
    </source>
</evidence>
<dbReference type="EMBL" id="CADCXV010000806">
    <property type="protein sequence ID" value="CAB0036035.1"/>
    <property type="molecule type" value="Genomic_DNA"/>
</dbReference>